<keyword evidence="2" id="KW-1185">Reference proteome</keyword>
<accession>A0AAV6FLJ6</accession>
<evidence type="ECO:0000313" key="2">
    <source>
        <dbReference type="Proteomes" id="UP000823561"/>
    </source>
</evidence>
<organism evidence="1 2">
    <name type="scientific">Alosa alosa</name>
    <name type="common">allis shad</name>
    <dbReference type="NCBI Taxonomy" id="278164"/>
    <lineage>
        <taxon>Eukaryota</taxon>
        <taxon>Metazoa</taxon>
        <taxon>Chordata</taxon>
        <taxon>Craniata</taxon>
        <taxon>Vertebrata</taxon>
        <taxon>Euteleostomi</taxon>
        <taxon>Actinopterygii</taxon>
        <taxon>Neopterygii</taxon>
        <taxon>Teleostei</taxon>
        <taxon>Clupei</taxon>
        <taxon>Clupeiformes</taxon>
        <taxon>Clupeoidei</taxon>
        <taxon>Clupeidae</taxon>
        <taxon>Alosa</taxon>
    </lineage>
</organism>
<dbReference type="EMBL" id="JADWDJ010000023">
    <property type="protein sequence ID" value="KAG5261965.1"/>
    <property type="molecule type" value="Genomic_DNA"/>
</dbReference>
<comment type="caution">
    <text evidence="1">The sequence shown here is derived from an EMBL/GenBank/DDBJ whole genome shotgun (WGS) entry which is preliminary data.</text>
</comment>
<proteinExistence type="predicted"/>
<protein>
    <submittedName>
        <fullName evidence="1">Uncharacterized protein</fullName>
    </submittedName>
</protein>
<name>A0AAV6FLJ6_9TELE</name>
<evidence type="ECO:0000313" key="1">
    <source>
        <dbReference type="EMBL" id="KAG5261965.1"/>
    </source>
</evidence>
<gene>
    <name evidence="1" type="ORF">AALO_G00290570</name>
</gene>
<dbReference type="AlphaFoldDB" id="A0AAV6FLJ6"/>
<reference evidence="1" key="1">
    <citation type="submission" date="2020-10" db="EMBL/GenBank/DDBJ databases">
        <title>Chromosome-scale genome assembly of the Allis shad, Alosa alosa.</title>
        <authorList>
            <person name="Margot Z."/>
            <person name="Christophe K."/>
            <person name="Cabau C."/>
            <person name="Louis A."/>
            <person name="Berthelot C."/>
            <person name="Parey E."/>
            <person name="Roest Crollius H."/>
            <person name="Montfort J."/>
            <person name="Robinson-Rechavi M."/>
            <person name="Bucao C."/>
            <person name="Bouchez O."/>
            <person name="Gislard M."/>
            <person name="Lluch J."/>
            <person name="Milhes M."/>
            <person name="Lampietro C."/>
            <person name="Lopez Roques C."/>
            <person name="Donnadieu C."/>
            <person name="Braasch I."/>
            <person name="Desvignes T."/>
            <person name="Postlethwait J."/>
            <person name="Bobe J."/>
            <person name="Guiguen Y."/>
        </authorList>
    </citation>
    <scope>NUCLEOTIDE SEQUENCE</scope>
    <source>
        <strain evidence="1">M-15738</strain>
        <tissue evidence="1">Blood</tissue>
    </source>
</reference>
<sequence length="119" mass="13284">MENLYNSFLPNHINVLFSSFCAQRGQQCLHSYPVIGTADLLFSAPFILGSCSQPNSNRQNRATSKSVYVAYTLLQQRRVTKLRKEAASINIPKIYSAVLWSISTAAVSPQMLAWPYSPV</sequence>
<dbReference type="Proteomes" id="UP000823561">
    <property type="component" value="Chromosome 23"/>
</dbReference>